<keyword evidence="1" id="KW-1133">Transmembrane helix</keyword>
<feature type="transmembrane region" description="Helical" evidence="1">
    <location>
        <begin position="20"/>
        <end position="42"/>
    </location>
</feature>
<evidence type="ECO:0000313" key="3">
    <source>
        <dbReference type="Proteomes" id="UP000219453"/>
    </source>
</evidence>
<accession>A0A285P7F5</accession>
<proteinExistence type="predicted"/>
<feature type="transmembrane region" description="Helical" evidence="1">
    <location>
        <begin position="172"/>
        <end position="192"/>
    </location>
</feature>
<dbReference type="EMBL" id="OBEJ01000005">
    <property type="protein sequence ID" value="SNZ17197.1"/>
    <property type="molecule type" value="Genomic_DNA"/>
</dbReference>
<gene>
    <name evidence="2" type="ORF">SAMN06269185_2921</name>
</gene>
<dbReference type="AlphaFoldDB" id="A0A285P7F5"/>
<organism evidence="2 3">
    <name type="scientific">Natronoarchaeum philippinense</name>
    <dbReference type="NCBI Taxonomy" id="558529"/>
    <lineage>
        <taxon>Archaea</taxon>
        <taxon>Methanobacteriati</taxon>
        <taxon>Methanobacteriota</taxon>
        <taxon>Stenosarchaea group</taxon>
        <taxon>Halobacteria</taxon>
        <taxon>Halobacteriales</taxon>
        <taxon>Natronoarchaeaceae</taxon>
    </lineage>
</organism>
<sequence>MNLAVVAQKDFEDAARSKMLWSLTGLLVVLIGIFYVGAWYFADDPGAAQLVQGLALPMQVIVPLVALIAGYMSIVGERRSGSIKVLLGLPPTRSDVVFGKLVGRSSVVATAILTGFVVAAVLSGLLIGGVPLADLAGLLVGSVLLGLAFVGIAVGVSAAVSSRGRAMSAVVSTYLLFLGFWDVLIGGVYRIATGAFPPSPIVPQQPVEPWALLLQRLNPMEAYGVVATALIDSRVFPLTLQFPIGINPTPNPEVSTADLVVGDLPFYLSDWFAAVVLLAWFAVPVVLGYLRFRGVDLG</sequence>
<dbReference type="GO" id="GO:0140359">
    <property type="term" value="F:ABC-type transporter activity"/>
    <property type="evidence" value="ECO:0007669"/>
    <property type="project" value="InterPro"/>
</dbReference>
<dbReference type="RefSeq" id="WP_097009820.1">
    <property type="nucleotide sequence ID" value="NZ_OBEJ01000005.1"/>
</dbReference>
<name>A0A285P7F5_NATPI</name>
<feature type="transmembrane region" description="Helical" evidence="1">
    <location>
        <begin position="107"/>
        <end position="129"/>
    </location>
</feature>
<protein>
    <submittedName>
        <fullName evidence="2">ABC-2 type transport system permease protein</fullName>
    </submittedName>
</protein>
<keyword evidence="3" id="KW-1185">Reference proteome</keyword>
<keyword evidence="1" id="KW-0472">Membrane</keyword>
<dbReference type="PANTHER" id="PTHR43471">
    <property type="entry name" value="ABC TRANSPORTER PERMEASE"/>
    <property type="match status" value="1"/>
</dbReference>
<dbReference type="Proteomes" id="UP000219453">
    <property type="component" value="Unassembled WGS sequence"/>
</dbReference>
<dbReference type="GO" id="GO:0005886">
    <property type="term" value="C:plasma membrane"/>
    <property type="evidence" value="ECO:0007669"/>
    <property type="project" value="UniProtKB-SubCell"/>
</dbReference>
<dbReference type="PANTHER" id="PTHR43471:SF1">
    <property type="entry name" value="ABC TRANSPORTER PERMEASE PROTEIN NOSY-RELATED"/>
    <property type="match status" value="1"/>
</dbReference>
<reference evidence="2 3" key="1">
    <citation type="submission" date="2017-09" db="EMBL/GenBank/DDBJ databases">
        <authorList>
            <person name="Ehlers B."/>
            <person name="Leendertz F.H."/>
        </authorList>
    </citation>
    <scope>NUCLEOTIDE SEQUENCE [LARGE SCALE GENOMIC DNA]</scope>
    <source>
        <strain evidence="2 3">DSM 27208</strain>
    </source>
</reference>
<evidence type="ECO:0000313" key="2">
    <source>
        <dbReference type="EMBL" id="SNZ17197.1"/>
    </source>
</evidence>
<feature type="transmembrane region" description="Helical" evidence="1">
    <location>
        <begin position="271"/>
        <end position="290"/>
    </location>
</feature>
<dbReference type="OrthoDB" id="86287at2157"/>
<keyword evidence="1" id="KW-0812">Transmembrane</keyword>
<feature type="transmembrane region" description="Helical" evidence="1">
    <location>
        <begin position="135"/>
        <end position="160"/>
    </location>
</feature>
<feature type="transmembrane region" description="Helical" evidence="1">
    <location>
        <begin position="54"/>
        <end position="74"/>
    </location>
</feature>
<evidence type="ECO:0000256" key="1">
    <source>
        <dbReference type="SAM" id="Phobius"/>
    </source>
</evidence>
<dbReference type="Pfam" id="PF12679">
    <property type="entry name" value="ABC2_membrane_2"/>
    <property type="match status" value="1"/>
</dbReference>